<comment type="function">
    <text evidence="1">Site-specific tyrosine recombinase, which acts by catalyzing the cutting and rejoining of the recombining DNA molecules.</text>
</comment>
<evidence type="ECO:0000313" key="7">
    <source>
        <dbReference type="EMBL" id="MBB2181536.1"/>
    </source>
</evidence>
<organism evidence="7 8">
    <name type="scientific">Variimorphobacter saccharofermentans</name>
    <dbReference type="NCBI Taxonomy" id="2755051"/>
    <lineage>
        <taxon>Bacteria</taxon>
        <taxon>Bacillati</taxon>
        <taxon>Bacillota</taxon>
        <taxon>Clostridia</taxon>
        <taxon>Lachnospirales</taxon>
        <taxon>Lachnospiraceae</taxon>
        <taxon>Variimorphobacter</taxon>
    </lineage>
</organism>
<dbReference type="InterPro" id="IPR010998">
    <property type="entry name" value="Integrase_recombinase_N"/>
</dbReference>
<dbReference type="GO" id="GO:0006310">
    <property type="term" value="P:DNA recombination"/>
    <property type="evidence" value="ECO:0007669"/>
    <property type="project" value="UniProtKB-KW"/>
</dbReference>
<evidence type="ECO:0000256" key="5">
    <source>
        <dbReference type="ARBA" id="ARBA00023172"/>
    </source>
</evidence>
<dbReference type="InterPro" id="IPR004107">
    <property type="entry name" value="Integrase_SAM-like_N"/>
</dbReference>
<keyword evidence="4" id="KW-0238">DNA-binding</keyword>
<gene>
    <name evidence="7" type="ORF">H0486_01330</name>
</gene>
<keyword evidence="5" id="KW-0233">DNA recombination</keyword>
<keyword evidence="3" id="KW-0229">DNA integration</keyword>
<dbReference type="EMBL" id="JACEGA010000001">
    <property type="protein sequence ID" value="MBB2181536.1"/>
    <property type="molecule type" value="Genomic_DNA"/>
</dbReference>
<evidence type="ECO:0000259" key="6">
    <source>
        <dbReference type="PROSITE" id="PS51898"/>
    </source>
</evidence>
<dbReference type="Proteomes" id="UP000574276">
    <property type="component" value="Unassembled WGS sequence"/>
</dbReference>
<evidence type="ECO:0000256" key="3">
    <source>
        <dbReference type="ARBA" id="ARBA00022908"/>
    </source>
</evidence>
<dbReference type="Gene3D" id="1.10.443.10">
    <property type="entry name" value="Intergrase catalytic core"/>
    <property type="match status" value="1"/>
</dbReference>
<name>A0A839JVV7_9FIRM</name>
<evidence type="ECO:0000256" key="2">
    <source>
        <dbReference type="ARBA" id="ARBA00008857"/>
    </source>
</evidence>
<sequence length="375" mass="44359">MPVYKDEKRNTWFCKCNYKDWLGESKSKMKRGFATKKDAQQWERDFLQKQSARMDMKFASFVEVYFEDKAPRLKERSIMTKRTLFETKIIPYFGEKQMNEITAVDIIKWQNALLNQDYKPTYLRMIQNQMTALFNHAEKFYDLKDNPCKKVDKMGRPNAKELNFWTKDEYEQFIQGFSSDEEMYRIIFQMLFWLGCRVGELLALTSQDIDFENGIVNISKTYYRRNQTDYITPPKTESSNRKITIPKFLAEEMKNFVDRQYGLTPEDRIFPITDRAIQKKMKQKTEQAKLKPIRVHDLRHSHIALLIEKGMQPLVIAQRVGHDSVNTTMNIYGHLYPNKQKQVADLLNAEATGELESNLVDMASEMRFRKAGGWS</sequence>
<comment type="similarity">
    <text evidence="2">Belongs to the 'phage' integrase family.</text>
</comment>
<evidence type="ECO:0000256" key="1">
    <source>
        <dbReference type="ARBA" id="ARBA00003283"/>
    </source>
</evidence>
<dbReference type="Pfam" id="PF14657">
    <property type="entry name" value="Arm-DNA-bind_4"/>
    <property type="match status" value="1"/>
</dbReference>
<dbReference type="PANTHER" id="PTHR30349:SF64">
    <property type="entry name" value="PROPHAGE INTEGRASE INTD-RELATED"/>
    <property type="match status" value="1"/>
</dbReference>
<proteinExistence type="inferred from homology"/>
<dbReference type="InterPro" id="IPR011010">
    <property type="entry name" value="DNA_brk_join_enz"/>
</dbReference>
<dbReference type="InterPro" id="IPR050090">
    <property type="entry name" value="Tyrosine_recombinase_XerCD"/>
</dbReference>
<dbReference type="InterPro" id="IPR013762">
    <property type="entry name" value="Integrase-like_cat_sf"/>
</dbReference>
<dbReference type="Pfam" id="PF00589">
    <property type="entry name" value="Phage_integrase"/>
    <property type="match status" value="1"/>
</dbReference>
<dbReference type="PROSITE" id="PS51898">
    <property type="entry name" value="TYR_RECOMBINASE"/>
    <property type="match status" value="1"/>
</dbReference>
<dbReference type="AlphaFoldDB" id="A0A839JVV7"/>
<dbReference type="PANTHER" id="PTHR30349">
    <property type="entry name" value="PHAGE INTEGRASE-RELATED"/>
    <property type="match status" value="1"/>
</dbReference>
<dbReference type="CDD" id="cd01189">
    <property type="entry name" value="INT_ICEBs1_C_like"/>
    <property type="match status" value="1"/>
</dbReference>
<evidence type="ECO:0000256" key="4">
    <source>
        <dbReference type="ARBA" id="ARBA00023125"/>
    </source>
</evidence>
<dbReference type="InterPro" id="IPR028259">
    <property type="entry name" value="AP2-like_int_N"/>
</dbReference>
<evidence type="ECO:0000313" key="8">
    <source>
        <dbReference type="Proteomes" id="UP000574276"/>
    </source>
</evidence>
<dbReference type="InterPro" id="IPR002104">
    <property type="entry name" value="Integrase_catalytic"/>
</dbReference>
<protein>
    <submittedName>
        <fullName evidence="7">Site-specific integrase</fullName>
    </submittedName>
</protein>
<dbReference type="SUPFAM" id="SSF56349">
    <property type="entry name" value="DNA breaking-rejoining enzymes"/>
    <property type="match status" value="1"/>
</dbReference>
<feature type="domain" description="Tyr recombinase" evidence="6">
    <location>
        <begin position="160"/>
        <end position="345"/>
    </location>
</feature>
<keyword evidence="8" id="KW-1185">Reference proteome</keyword>
<dbReference type="GO" id="GO:0003677">
    <property type="term" value="F:DNA binding"/>
    <property type="evidence" value="ECO:0007669"/>
    <property type="project" value="UniProtKB-KW"/>
</dbReference>
<dbReference type="Gene3D" id="1.10.150.130">
    <property type="match status" value="1"/>
</dbReference>
<dbReference type="GO" id="GO:0015074">
    <property type="term" value="P:DNA integration"/>
    <property type="evidence" value="ECO:0007669"/>
    <property type="project" value="UniProtKB-KW"/>
</dbReference>
<comment type="caution">
    <text evidence="7">The sequence shown here is derived from an EMBL/GenBank/DDBJ whole genome shotgun (WGS) entry which is preliminary data.</text>
</comment>
<dbReference type="Pfam" id="PF14659">
    <property type="entry name" value="Phage_int_SAM_3"/>
    <property type="match status" value="1"/>
</dbReference>
<accession>A0A839JVV7</accession>
<reference evidence="7 8" key="1">
    <citation type="submission" date="2020-07" db="EMBL/GenBank/DDBJ databases">
        <title>Characterization and genome sequencing of isolate MD1, a novel member within the family Lachnospiraceae.</title>
        <authorList>
            <person name="Rettenmaier R."/>
            <person name="Di Bello L."/>
            <person name="Zinser C."/>
            <person name="Scheitz K."/>
            <person name="Liebl W."/>
            <person name="Zverlov V."/>
        </authorList>
    </citation>
    <scope>NUCLEOTIDE SEQUENCE [LARGE SCALE GENOMIC DNA]</scope>
    <source>
        <strain evidence="7 8">MD1</strain>
    </source>
</reference>